<name>A0A0A0BQQ0_9CELL</name>
<dbReference type="Pfam" id="PF12802">
    <property type="entry name" value="MarR_2"/>
    <property type="match status" value="1"/>
</dbReference>
<organism evidence="6 7">
    <name type="scientific">Cellulomonas carbonis T26</name>
    <dbReference type="NCBI Taxonomy" id="947969"/>
    <lineage>
        <taxon>Bacteria</taxon>
        <taxon>Bacillati</taxon>
        <taxon>Actinomycetota</taxon>
        <taxon>Actinomycetes</taxon>
        <taxon>Micrococcales</taxon>
        <taxon>Cellulomonadaceae</taxon>
        <taxon>Cellulomonas</taxon>
    </lineage>
</organism>
<gene>
    <name evidence="6" type="ORF">N868_13820</name>
</gene>
<dbReference type="InterPro" id="IPR036388">
    <property type="entry name" value="WH-like_DNA-bd_sf"/>
</dbReference>
<dbReference type="GO" id="GO:0003700">
    <property type="term" value="F:DNA-binding transcription factor activity"/>
    <property type="evidence" value="ECO:0007669"/>
    <property type="project" value="InterPro"/>
</dbReference>
<dbReference type="PANTHER" id="PTHR33164:SF43">
    <property type="entry name" value="HTH-TYPE TRANSCRIPTIONAL REPRESSOR YETL"/>
    <property type="match status" value="1"/>
</dbReference>
<keyword evidence="3" id="KW-0804">Transcription</keyword>
<protein>
    <submittedName>
        <fullName evidence="6">MarR family transcriptional regulator</fullName>
    </submittedName>
</protein>
<evidence type="ECO:0000259" key="5">
    <source>
        <dbReference type="PROSITE" id="PS50995"/>
    </source>
</evidence>
<evidence type="ECO:0000256" key="4">
    <source>
        <dbReference type="SAM" id="MobiDB-lite"/>
    </source>
</evidence>
<dbReference type="InterPro" id="IPR023187">
    <property type="entry name" value="Tscrpt_reg_MarR-type_CS"/>
</dbReference>
<evidence type="ECO:0000313" key="7">
    <source>
        <dbReference type="Proteomes" id="UP000029839"/>
    </source>
</evidence>
<keyword evidence="1" id="KW-0805">Transcription regulation</keyword>
<dbReference type="PRINTS" id="PR00598">
    <property type="entry name" value="HTHMARR"/>
</dbReference>
<feature type="region of interest" description="Disordered" evidence="4">
    <location>
        <begin position="130"/>
        <end position="158"/>
    </location>
</feature>
<feature type="domain" description="HTH marR-type" evidence="5">
    <location>
        <begin position="3"/>
        <end position="133"/>
    </location>
</feature>
<dbReference type="PROSITE" id="PS01117">
    <property type="entry name" value="HTH_MARR_1"/>
    <property type="match status" value="1"/>
</dbReference>
<reference evidence="6 7" key="2">
    <citation type="journal article" date="2015" name="Stand. Genomic Sci.">
        <title>Draft genome sequence of Cellulomonas carbonis T26(T) and comparative analysis of six Cellulomonas genomes.</title>
        <authorList>
            <person name="Zhuang W."/>
            <person name="Zhang S."/>
            <person name="Xia X."/>
            <person name="Wang G."/>
        </authorList>
    </citation>
    <scope>NUCLEOTIDE SEQUENCE [LARGE SCALE GENOMIC DNA]</scope>
    <source>
        <strain evidence="6 7">T26</strain>
    </source>
</reference>
<keyword evidence="7" id="KW-1185">Reference proteome</keyword>
<dbReference type="InterPro" id="IPR012318">
    <property type="entry name" value="HTH_CRP"/>
</dbReference>
<dbReference type="GO" id="GO:0006950">
    <property type="term" value="P:response to stress"/>
    <property type="evidence" value="ECO:0007669"/>
    <property type="project" value="TreeGrafter"/>
</dbReference>
<accession>A0A0A0BQQ0</accession>
<evidence type="ECO:0000313" key="6">
    <source>
        <dbReference type="EMBL" id="KGM10793.1"/>
    </source>
</evidence>
<dbReference type="Gene3D" id="1.10.10.10">
    <property type="entry name" value="Winged helix-like DNA-binding domain superfamily/Winged helix DNA-binding domain"/>
    <property type="match status" value="1"/>
</dbReference>
<dbReference type="PROSITE" id="PS50995">
    <property type="entry name" value="HTH_MARR_2"/>
    <property type="match status" value="1"/>
</dbReference>
<dbReference type="InterPro" id="IPR036390">
    <property type="entry name" value="WH_DNA-bd_sf"/>
</dbReference>
<dbReference type="GO" id="GO:0003677">
    <property type="term" value="F:DNA binding"/>
    <property type="evidence" value="ECO:0007669"/>
    <property type="project" value="UniProtKB-KW"/>
</dbReference>
<keyword evidence="2" id="KW-0238">DNA-binding</keyword>
<comment type="caution">
    <text evidence="6">The sequence shown here is derived from an EMBL/GenBank/DDBJ whole genome shotgun (WGS) entry which is preliminary data.</text>
</comment>
<dbReference type="PANTHER" id="PTHR33164">
    <property type="entry name" value="TRANSCRIPTIONAL REGULATOR, MARR FAMILY"/>
    <property type="match status" value="1"/>
</dbReference>
<sequence length="158" mass="17533">MGHWPTGRMLSAVARRIEREWNAHLDAWQLNHASLPVLFLLSRAPLSQRELARASGVTEQTMSRIVARLERSGYVERRPHERDRRRHEVVLTPPGRTVLAEAGDPAAAEALSVRGLSPNQVEQLRDLLATMLAAHPRDTDDDELGPPPAPPARSQVGP</sequence>
<dbReference type="InterPro" id="IPR000835">
    <property type="entry name" value="HTH_MarR-typ"/>
</dbReference>
<dbReference type="SMART" id="SM00347">
    <property type="entry name" value="HTH_MARR"/>
    <property type="match status" value="1"/>
</dbReference>
<dbReference type="AlphaFoldDB" id="A0A0A0BQQ0"/>
<evidence type="ECO:0000256" key="1">
    <source>
        <dbReference type="ARBA" id="ARBA00023015"/>
    </source>
</evidence>
<evidence type="ECO:0000256" key="3">
    <source>
        <dbReference type="ARBA" id="ARBA00023163"/>
    </source>
</evidence>
<dbReference type="InterPro" id="IPR039422">
    <property type="entry name" value="MarR/SlyA-like"/>
</dbReference>
<dbReference type="SUPFAM" id="SSF46785">
    <property type="entry name" value="Winged helix' DNA-binding domain"/>
    <property type="match status" value="1"/>
</dbReference>
<dbReference type="Proteomes" id="UP000029839">
    <property type="component" value="Unassembled WGS sequence"/>
</dbReference>
<evidence type="ECO:0000256" key="2">
    <source>
        <dbReference type="ARBA" id="ARBA00023125"/>
    </source>
</evidence>
<dbReference type="EMBL" id="AXCY01000039">
    <property type="protein sequence ID" value="KGM10793.1"/>
    <property type="molecule type" value="Genomic_DNA"/>
</dbReference>
<reference evidence="6 7" key="1">
    <citation type="submission" date="2013-08" db="EMBL/GenBank/DDBJ databases">
        <title>Genome sequencing of Cellulomonas carbonis T26.</title>
        <authorList>
            <person name="Chen F."/>
            <person name="Li Y."/>
            <person name="Wang G."/>
        </authorList>
    </citation>
    <scope>NUCLEOTIDE SEQUENCE [LARGE SCALE GENOMIC DNA]</scope>
    <source>
        <strain evidence="6 7">T26</strain>
    </source>
</reference>
<dbReference type="SMART" id="SM00419">
    <property type="entry name" value="HTH_CRP"/>
    <property type="match status" value="1"/>
</dbReference>
<proteinExistence type="predicted"/>